<dbReference type="InterPro" id="IPR043472">
    <property type="entry name" value="Macro_dom-like"/>
</dbReference>
<dbReference type="PROSITE" id="PS50199">
    <property type="entry name" value="ZF_RANBP2_2"/>
    <property type="match status" value="1"/>
</dbReference>
<evidence type="ECO:0000256" key="4">
    <source>
        <dbReference type="PROSITE-ProRule" id="PRU00322"/>
    </source>
</evidence>
<evidence type="ECO:0000259" key="7">
    <source>
        <dbReference type="PROSITE" id="PS50199"/>
    </source>
</evidence>
<dbReference type="SMART" id="SM00547">
    <property type="entry name" value="ZnF_RBZ"/>
    <property type="match status" value="2"/>
</dbReference>
<dbReference type="InterPro" id="IPR019261">
    <property type="entry name" value="PARG_cat_microbial"/>
</dbReference>
<dbReference type="EMBL" id="CAJNOV010006285">
    <property type="protein sequence ID" value="CAF1242880.1"/>
    <property type="molecule type" value="Genomic_DNA"/>
</dbReference>
<accession>A0A814ZEV4</accession>
<dbReference type="PANTHER" id="PTHR35596:SF1">
    <property type="entry name" value="MICROBIAL-TYPE PARG CATALYTIC DOMAIN-CONTAINING PROTEIN"/>
    <property type="match status" value="1"/>
</dbReference>
<dbReference type="Gene3D" id="3.40.220.10">
    <property type="entry name" value="Leucine Aminopeptidase, subunit E, domain 1"/>
    <property type="match status" value="1"/>
</dbReference>
<keyword evidence="1 5" id="KW-0479">Metal-binding</keyword>
<sequence length="1960" mass="223844">MQPKTVASMVRHDQQESTSFNSWTCKECTLANTPHVTLCDACETPRTPLASNASQLVPNSSYHADAFSDQPIQSAIHTVSISVPSYTSASASLKCYAGSPPPLRVGVSSHQLTEQAQQCPDQLPTEWECQVCTFYNSNDDKRCIICHEGIRPERRPQVMRTDSVIPVSGPVIPQPTSTIIGTVLEYVVWIPDLPADINAAELERMIDLRLNSNHHIKVNKVTCHSSIGVGIVYVSNTTEKDALLNTVRSTVLDPKKDIIISFVRQLELVSYLVFDQKKKQTEIAVEVSRRWAQLSKSPQLPACEQISVLFPNIFKITSRSLDELLAIRTLDIFKVNEQFANVYLRADCSFVEDLPDNIATTQITTAIITHIGGQHQYDQQTLYVQYNKEASSAIILAANAARKWKNIDYLSFNNQVFPKKFQLAFRVVVHPVSSSFPINLITQHRQFQNAVTKHTKIDEKLIIELNDKSVYDECLTVGALRAPGCPAMTIDPFTVILNDPKNIEINADNWYEMQMLDIKRPDIKQFVVTPEHPIFKYKWNAQHWLEQFERVKGVRDQQSDRKRHLLRVTTMLNTIGVIHNKSYTVETGDNKKEIKLEFEQLKTIAYNHRSKLPLSKGMKSVLKSPFPFTTVEVVNNDCLLVYEKLAAAKSRPVLLNMANATTPGGGYRQGAGAQEENLFRRSNYYLSLDAELDDTKQPERYWCTAKGEEQMLRANESMYPMDEFGAIYTSGITVFRNTEDTGYAYLEQPLYDVRSIALAAYKQPELKRNDTSLLTDKNAMGTRKKIESLFVMAYHHQHDCLILSALGCGAFKNPPTHVASIFKSVIQQYAGYFKTIHFAIVDDHNTGNQHNPDGNYLPFKRILDGFRVNATNYELGIGMVSGPFKITGKDQENMITDDVYIFGLPPCQYGAECYDLGDVQHCQAYSHPPLCPQHGACEQFLADGMHRSFFIHRKKCQHGGECPHITDEKHSRQYEHPEFCPTNSECLDTSKDHLFHYRHLPTCKTGPIKCLLFRKRDPEHCRSYRHCKITCEFGAFCVNFHDQEHFNDQLHPFYQPCPSTPFSCRYYSEFLQAKKDHSAKVRPEVEEHCITFSHVCSFGRQCTDTSELHSYTSIHIARKRCSNWDKCSKLIDEEHLNSFTHPKLPDIRYLCKYAGSECYSRTNHDHLIRFRHAGNYNHIGVVRYFGLNKRVNFVSNQYTMINAVRAYAEAEKWKESKIAIPQQLIKWILALQPIHRCNKVIFESILVHGHTMSRDYMNLLSEAQFVANAVEQHNQVRRILDHHNNQALQNHGRDFIRALVAIEFDKAAPESLLLPRGFSGVPNPHVPGTVHHSPNHDQQTSVANTKELQLKLLLTADEITTIRAHATQIAQASLQLRSNPLGIGHAPDQALGTNKHVFSITGPHLGHYYGDIFIIFKRELVYHPDSNFSIQAATTFGASTNAYKMRPWLKDPGSDTDRIRQFHRNKLHCSVPGYEEAAAIELMALTGQQKKTMNVDLKDIQHRWLTIDSHQVFEMHLPQLIPLDYIDHIYMPTNVFHSLTPSAQQLAKNIFHDRLTITSHIVDLNALNQLDSTRVPYQKYVTDEIMKMITGSSFHSPQGTIITLPASKFEQQVAIPMTILQSYRQYQEQQGESDMTFIYWQAMGGDMMLTVSNAFIDPTVEQTGLQCLICYIADIPLTHNDVTYHESYSYVTNFRPYHHDMIMQDHKLMKARSNSFHRGCNTDDYITYCLIIKLKSKEVILTHAGSNSIYNHQTINYVFEQSELDLSKLDYIYISAGARIVPVRNLVIRHQPIPEYHPSFDKTFKGDSRAVSSTSENIPVVASHSNAAQEQSPPKSIWNQVKHIFSSETSIRKPCSDSVSCLLQYSVKEHNEKYSHPCRFSELCRNIPDHPHLEHIQHSVPKCKYNTTCHKRGDPIHRAQYRHADLPDYLVPCRNQQTCVYKNDTDHKIKYSHGERVPLP</sequence>
<dbReference type="PROSITE" id="PS01358">
    <property type="entry name" value="ZF_RANBP2_1"/>
    <property type="match status" value="2"/>
</dbReference>
<dbReference type="SUPFAM" id="SSF52949">
    <property type="entry name" value="Macro domain-like"/>
    <property type="match status" value="1"/>
</dbReference>
<feature type="zinc finger region" description="C3H1-type" evidence="5">
    <location>
        <begin position="1015"/>
        <end position="1044"/>
    </location>
</feature>
<protein>
    <submittedName>
        <fullName evidence="8">Uncharacterized protein</fullName>
    </submittedName>
</protein>
<proteinExistence type="predicted"/>
<feature type="domain" description="RanBP2-type" evidence="7">
    <location>
        <begin position="19"/>
        <end position="48"/>
    </location>
</feature>
<gene>
    <name evidence="8" type="ORF">CJN711_LOCUS14088</name>
</gene>
<name>A0A814ZEV4_9BILA</name>
<dbReference type="Gene3D" id="4.10.1060.10">
    <property type="entry name" value="Zinc finger, RanBP2-type"/>
    <property type="match status" value="1"/>
</dbReference>
<dbReference type="Pfam" id="PF00641">
    <property type="entry name" value="Zn_ribbon_RanBP"/>
    <property type="match status" value="1"/>
</dbReference>
<reference evidence="8" key="1">
    <citation type="submission" date="2021-02" db="EMBL/GenBank/DDBJ databases">
        <authorList>
            <person name="Nowell W R."/>
        </authorList>
    </citation>
    <scope>NUCLEOTIDE SEQUENCE</scope>
</reference>
<evidence type="ECO:0000256" key="1">
    <source>
        <dbReference type="ARBA" id="ARBA00022723"/>
    </source>
</evidence>
<dbReference type="Gene3D" id="2.30.30.380">
    <property type="entry name" value="Zn-finger domain of Sec23/24"/>
    <property type="match status" value="1"/>
</dbReference>
<dbReference type="Pfam" id="PF10021">
    <property type="entry name" value="PARG_cat_microb"/>
    <property type="match status" value="1"/>
</dbReference>
<dbReference type="InterPro" id="IPR012664">
    <property type="entry name" value="CHP02452"/>
</dbReference>
<evidence type="ECO:0000256" key="5">
    <source>
        <dbReference type="PROSITE-ProRule" id="PRU00723"/>
    </source>
</evidence>
<organism evidence="8 9">
    <name type="scientific">Rotaria magnacalcarata</name>
    <dbReference type="NCBI Taxonomy" id="392030"/>
    <lineage>
        <taxon>Eukaryota</taxon>
        <taxon>Metazoa</taxon>
        <taxon>Spiralia</taxon>
        <taxon>Gnathifera</taxon>
        <taxon>Rotifera</taxon>
        <taxon>Eurotatoria</taxon>
        <taxon>Bdelloidea</taxon>
        <taxon>Philodinida</taxon>
        <taxon>Philodinidae</taxon>
        <taxon>Rotaria</taxon>
    </lineage>
</organism>
<dbReference type="NCBIfam" id="TIGR02452">
    <property type="entry name" value="TIGR02452 family protein"/>
    <property type="match status" value="1"/>
</dbReference>
<evidence type="ECO:0000256" key="3">
    <source>
        <dbReference type="ARBA" id="ARBA00022833"/>
    </source>
</evidence>
<evidence type="ECO:0000313" key="8">
    <source>
        <dbReference type="EMBL" id="CAF1242880.1"/>
    </source>
</evidence>
<dbReference type="InterPro" id="IPR001876">
    <property type="entry name" value="Znf_RanBP2"/>
</dbReference>
<evidence type="ECO:0000259" key="6">
    <source>
        <dbReference type="PROSITE" id="PS50103"/>
    </source>
</evidence>
<dbReference type="Proteomes" id="UP000663855">
    <property type="component" value="Unassembled WGS sequence"/>
</dbReference>
<dbReference type="PROSITE" id="PS50103">
    <property type="entry name" value="ZF_C3H1"/>
    <property type="match status" value="1"/>
</dbReference>
<dbReference type="InterPro" id="IPR000571">
    <property type="entry name" value="Znf_CCCH"/>
</dbReference>
<feature type="domain" description="C3H1-type" evidence="6">
    <location>
        <begin position="1015"/>
        <end position="1044"/>
    </location>
</feature>
<evidence type="ECO:0000256" key="2">
    <source>
        <dbReference type="ARBA" id="ARBA00022771"/>
    </source>
</evidence>
<keyword evidence="3 5" id="KW-0862">Zinc</keyword>
<dbReference type="GO" id="GO:0008270">
    <property type="term" value="F:zinc ion binding"/>
    <property type="evidence" value="ECO:0007669"/>
    <property type="project" value="UniProtKB-KW"/>
</dbReference>
<dbReference type="InterPro" id="IPR036443">
    <property type="entry name" value="Znf_RanBP2_sf"/>
</dbReference>
<comment type="caution">
    <text evidence="8">The sequence shown here is derived from an EMBL/GenBank/DDBJ whole genome shotgun (WGS) entry which is preliminary data.</text>
</comment>
<keyword evidence="2 4" id="KW-0863">Zinc-finger</keyword>
<dbReference type="SUPFAM" id="SSF90209">
    <property type="entry name" value="Ran binding protein zinc finger-like"/>
    <property type="match status" value="1"/>
</dbReference>
<evidence type="ECO:0000313" key="9">
    <source>
        <dbReference type="Proteomes" id="UP000663855"/>
    </source>
</evidence>
<dbReference type="PANTHER" id="PTHR35596">
    <property type="entry name" value="DUF2263 DOMAIN-CONTAINING PROTEIN"/>
    <property type="match status" value="1"/>
</dbReference>